<dbReference type="RefSeq" id="WP_073015584.1">
    <property type="nucleotide sequence ID" value="NZ_FRBW01000008.1"/>
</dbReference>
<feature type="compositionally biased region" description="Basic and acidic residues" evidence="6">
    <location>
        <begin position="214"/>
        <end position="223"/>
    </location>
</feature>
<gene>
    <name evidence="8" type="ORF">SAMN05444272_4474</name>
</gene>
<dbReference type="GO" id="GO:0016020">
    <property type="term" value="C:membrane"/>
    <property type="evidence" value="ECO:0007669"/>
    <property type="project" value="UniProtKB-SubCell"/>
</dbReference>
<dbReference type="InterPro" id="IPR042217">
    <property type="entry name" value="T4SS_VirB10/TrbI"/>
</dbReference>
<keyword evidence="3 7" id="KW-0812">Transmembrane</keyword>
<keyword evidence="4 7" id="KW-1133">Transmembrane helix</keyword>
<dbReference type="CDD" id="cd16429">
    <property type="entry name" value="VirB10"/>
    <property type="match status" value="1"/>
</dbReference>
<dbReference type="EMBL" id="FRBW01000008">
    <property type="protein sequence ID" value="SHN17390.1"/>
    <property type="molecule type" value="Genomic_DNA"/>
</dbReference>
<proteinExistence type="inferred from homology"/>
<keyword evidence="9" id="KW-1185">Reference proteome</keyword>
<dbReference type="OrthoDB" id="9807354at2"/>
<evidence type="ECO:0000256" key="5">
    <source>
        <dbReference type="ARBA" id="ARBA00023136"/>
    </source>
</evidence>
<organism evidence="8 9">
    <name type="scientific">Roseibium suaedae</name>
    <dbReference type="NCBI Taxonomy" id="735517"/>
    <lineage>
        <taxon>Bacteria</taxon>
        <taxon>Pseudomonadati</taxon>
        <taxon>Pseudomonadota</taxon>
        <taxon>Alphaproteobacteria</taxon>
        <taxon>Hyphomicrobiales</taxon>
        <taxon>Stappiaceae</taxon>
        <taxon>Roseibium</taxon>
    </lineage>
</organism>
<dbReference type="Gene3D" id="2.40.128.260">
    <property type="entry name" value="Type IV secretion system, VirB10/TraB/TrbI"/>
    <property type="match status" value="1"/>
</dbReference>
<feature type="region of interest" description="Disordered" evidence="6">
    <location>
        <begin position="1"/>
        <end position="21"/>
    </location>
</feature>
<evidence type="ECO:0000256" key="6">
    <source>
        <dbReference type="SAM" id="MobiDB-lite"/>
    </source>
</evidence>
<evidence type="ECO:0000256" key="7">
    <source>
        <dbReference type="SAM" id="Phobius"/>
    </source>
</evidence>
<feature type="compositionally biased region" description="Basic and acidic residues" evidence="6">
    <location>
        <begin position="7"/>
        <end position="16"/>
    </location>
</feature>
<feature type="region of interest" description="Disordered" evidence="6">
    <location>
        <begin position="214"/>
        <end position="249"/>
    </location>
</feature>
<dbReference type="InterPro" id="IPR005498">
    <property type="entry name" value="T4SS_VirB10/TraB/TrbI"/>
</dbReference>
<evidence type="ECO:0000313" key="9">
    <source>
        <dbReference type="Proteomes" id="UP000186002"/>
    </source>
</evidence>
<evidence type="ECO:0000256" key="3">
    <source>
        <dbReference type="ARBA" id="ARBA00022692"/>
    </source>
</evidence>
<comment type="subcellular location">
    <subcellularLocation>
        <location evidence="1">Membrane</location>
        <topology evidence="1">Single-pass membrane protein</topology>
    </subcellularLocation>
</comment>
<evidence type="ECO:0000256" key="1">
    <source>
        <dbReference type="ARBA" id="ARBA00004167"/>
    </source>
</evidence>
<feature type="compositionally biased region" description="Polar residues" evidence="6">
    <location>
        <begin position="63"/>
        <end position="78"/>
    </location>
</feature>
<feature type="compositionally biased region" description="Low complexity" evidence="6">
    <location>
        <begin position="234"/>
        <end position="243"/>
    </location>
</feature>
<evidence type="ECO:0000256" key="4">
    <source>
        <dbReference type="ARBA" id="ARBA00022989"/>
    </source>
</evidence>
<accession>A0A1M7PJQ2</accession>
<comment type="similarity">
    <text evidence="2">Belongs to the TrbI/VirB10 family.</text>
</comment>
<dbReference type="Proteomes" id="UP000186002">
    <property type="component" value="Unassembled WGS sequence"/>
</dbReference>
<dbReference type="STRING" id="735517.SAMN05444272_4474"/>
<keyword evidence="5 7" id="KW-0472">Membrane</keyword>
<protein>
    <submittedName>
        <fullName evidence="8">Type IV secretion system protein VirB10</fullName>
    </submittedName>
</protein>
<sequence>MSDESEDKLAARRQRMEGGSSSRSPFLMVLFFIVIALGAVILLFPQQLGKILGFSTSESETIQKTSQTDNSGLNTNLRPRQGLDTNQRKEPEIIIRPVERSAPEIPLAPDRSAELEKQIEAVQAQIEALLQKPAPTVNSNAGISPEDLQAALREQSQRDREAAESREALLRAEMEAKLAGLRVPVPATPTGPDLDEEERLRRLKELEERRAAREAELQERRLSDGNIYDESEEGSTSGTSESGAGVQDMSSNERFLSQNANAEVKTAKARDLGDLSRMIVQGTIITAVLETAVNTELPGSMRAVVSSPVYSYDGMEILMPAGTRLIGTYNSDVSIAQKRVLIAWNRAVTPEGKSISLAATGVDRLGRGGVEGNVDTRFAQRFGTAALITTIAAIPTFIAAVATDGNESSDAATTLASDVSKDFKDQTESVLEEYLKLPPIIRLPQGYEVKVFVNQDLVF</sequence>
<feature type="region of interest" description="Disordered" evidence="6">
    <location>
        <begin position="63"/>
        <end position="83"/>
    </location>
</feature>
<feature type="transmembrane region" description="Helical" evidence="7">
    <location>
        <begin position="26"/>
        <end position="44"/>
    </location>
</feature>
<dbReference type="AlphaFoldDB" id="A0A1M7PJQ2"/>
<evidence type="ECO:0000256" key="2">
    <source>
        <dbReference type="ARBA" id="ARBA00010265"/>
    </source>
</evidence>
<reference evidence="8 9" key="1">
    <citation type="submission" date="2016-11" db="EMBL/GenBank/DDBJ databases">
        <authorList>
            <person name="Jaros S."/>
            <person name="Januszkiewicz K."/>
            <person name="Wedrychowicz H."/>
        </authorList>
    </citation>
    <scope>NUCLEOTIDE SEQUENCE [LARGE SCALE GENOMIC DNA]</scope>
    <source>
        <strain evidence="8 9">DSM 22153</strain>
    </source>
</reference>
<dbReference type="Pfam" id="PF03743">
    <property type="entry name" value="TrbI"/>
    <property type="match status" value="1"/>
</dbReference>
<name>A0A1M7PJQ2_9HYPH</name>
<evidence type="ECO:0000313" key="8">
    <source>
        <dbReference type="EMBL" id="SHN17390.1"/>
    </source>
</evidence>